<name>A0ABU2FV39_9EURY</name>
<dbReference type="InterPro" id="IPR008279">
    <property type="entry name" value="PEP-util_enz_mobile_dom"/>
</dbReference>
<evidence type="ECO:0000256" key="7">
    <source>
        <dbReference type="ARBA" id="ARBA00016544"/>
    </source>
</evidence>
<dbReference type="Pfam" id="PF00391">
    <property type="entry name" value="PEP-utilizers"/>
    <property type="match status" value="1"/>
</dbReference>
<dbReference type="InterPro" id="IPR023151">
    <property type="entry name" value="PEP_util_CS"/>
</dbReference>
<comment type="caution">
    <text evidence="20">The sequence shown here is derived from an EMBL/GenBank/DDBJ whole genome shotgun (WGS) entry which is preliminary data.</text>
</comment>
<keyword evidence="9" id="KW-0963">Cytoplasm</keyword>
<evidence type="ECO:0000256" key="16">
    <source>
        <dbReference type="ARBA" id="ARBA00033235"/>
    </source>
</evidence>
<evidence type="ECO:0000256" key="4">
    <source>
        <dbReference type="ARBA" id="ARBA00004496"/>
    </source>
</evidence>
<evidence type="ECO:0000259" key="18">
    <source>
        <dbReference type="Pfam" id="PF02896"/>
    </source>
</evidence>
<evidence type="ECO:0000256" key="12">
    <source>
        <dbReference type="ARBA" id="ARBA00022683"/>
    </source>
</evidence>
<dbReference type="PANTHER" id="PTHR46244:SF3">
    <property type="entry name" value="PHOSPHOENOLPYRUVATE-PROTEIN PHOSPHOTRANSFERASE"/>
    <property type="match status" value="1"/>
</dbReference>
<evidence type="ECO:0000256" key="15">
    <source>
        <dbReference type="ARBA" id="ARBA00022842"/>
    </source>
</evidence>
<comment type="subcellular location">
    <subcellularLocation>
        <location evidence="4">Cytoplasm</location>
    </subcellularLocation>
</comment>
<keyword evidence="12" id="KW-0598">Phosphotransferase system</keyword>
<dbReference type="InterPro" id="IPR036637">
    <property type="entry name" value="Phosphohistidine_dom_sf"/>
</dbReference>
<dbReference type="SUPFAM" id="SSF52009">
    <property type="entry name" value="Phosphohistidine domain"/>
    <property type="match status" value="1"/>
</dbReference>
<keyword evidence="14" id="KW-0418">Kinase</keyword>
<keyword evidence="21" id="KW-1185">Reference proteome</keyword>
<evidence type="ECO:0000256" key="2">
    <source>
        <dbReference type="ARBA" id="ARBA00001946"/>
    </source>
</evidence>
<feature type="domain" description="PEP-utilising enzyme C-terminal" evidence="18">
    <location>
        <begin position="243"/>
        <end position="533"/>
    </location>
</feature>
<dbReference type="GO" id="GO:0008965">
    <property type="term" value="F:phosphoenolpyruvate-protein phosphotransferase activity"/>
    <property type="evidence" value="ECO:0007669"/>
    <property type="project" value="UniProtKB-EC"/>
</dbReference>
<dbReference type="Proteomes" id="UP001268864">
    <property type="component" value="Unassembled WGS sequence"/>
</dbReference>
<dbReference type="NCBIfam" id="TIGR01417">
    <property type="entry name" value="PTS_I_fam"/>
    <property type="match status" value="1"/>
</dbReference>
<dbReference type="InterPro" id="IPR006318">
    <property type="entry name" value="PTS_EI-like"/>
</dbReference>
<dbReference type="InterPro" id="IPR040442">
    <property type="entry name" value="Pyrv_kinase-like_dom_sf"/>
</dbReference>
<evidence type="ECO:0000256" key="8">
    <source>
        <dbReference type="ARBA" id="ARBA00022448"/>
    </source>
</evidence>
<organism evidence="20 21">
    <name type="scientific">Haloarcula onubensis</name>
    <dbReference type="NCBI Taxonomy" id="2950539"/>
    <lineage>
        <taxon>Archaea</taxon>
        <taxon>Methanobacteriati</taxon>
        <taxon>Methanobacteriota</taxon>
        <taxon>Stenosarchaea group</taxon>
        <taxon>Halobacteria</taxon>
        <taxon>Halobacteriales</taxon>
        <taxon>Haloarculaceae</taxon>
        <taxon>Haloarcula</taxon>
    </lineage>
</organism>
<evidence type="ECO:0000256" key="13">
    <source>
        <dbReference type="ARBA" id="ARBA00022723"/>
    </source>
</evidence>
<evidence type="ECO:0000259" key="17">
    <source>
        <dbReference type="Pfam" id="PF00391"/>
    </source>
</evidence>
<dbReference type="PROSITE" id="PS00742">
    <property type="entry name" value="PEP_ENZYMES_2"/>
    <property type="match status" value="1"/>
</dbReference>
<dbReference type="RefSeq" id="WP_310902304.1">
    <property type="nucleotide sequence ID" value="NZ_JAMQOS010000009.1"/>
</dbReference>
<dbReference type="InterPro" id="IPR015813">
    <property type="entry name" value="Pyrv/PenolPyrv_kinase-like_dom"/>
</dbReference>
<dbReference type="Gene3D" id="3.50.30.10">
    <property type="entry name" value="Phosphohistidine domain"/>
    <property type="match status" value="1"/>
</dbReference>
<dbReference type="InterPro" id="IPR050499">
    <property type="entry name" value="PEP-utilizing_PTS_enzyme"/>
</dbReference>
<dbReference type="SUPFAM" id="SSF47831">
    <property type="entry name" value="Enzyme I of the PEP:sugar phosphotransferase system HPr-binding (sub)domain"/>
    <property type="match status" value="1"/>
</dbReference>
<dbReference type="Pfam" id="PF05524">
    <property type="entry name" value="PEP-utilisers_N"/>
    <property type="match status" value="1"/>
</dbReference>
<dbReference type="InterPro" id="IPR024692">
    <property type="entry name" value="PTS_EI"/>
</dbReference>
<dbReference type="InterPro" id="IPR000121">
    <property type="entry name" value="PEP_util_C"/>
</dbReference>
<evidence type="ECO:0000256" key="10">
    <source>
        <dbReference type="ARBA" id="ARBA00022597"/>
    </source>
</evidence>
<feature type="domain" description="Phosphotransferase system enzyme I N-terminal" evidence="19">
    <location>
        <begin position="7"/>
        <end position="126"/>
    </location>
</feature>
<dbReference type="EMBL" id="JAMQOS010000009">
    <property type="protein sequence ID" value="MDS0284638.1"/>
    <property type="molecule type" value="Genomic_DNA"/>
</dbReference>
<dbReference type="EC" id="2.7.3.9" evidence="6"/>
<evidence type="ECO:0000256" key="9">
    <source>
        <dbReference type="ARBA" id="ARBA00022490"/>
    </source>
</evidence>
<sequence>MASRTLTGTGATPRSGLGTVVWYDPEITLPDASQAVDEDAEMDRFADAVETARAELESERDATAERVGEDEAAIFDAHIQFLEDPAIADAVEASIDDGKPAALAVDDAFGGHIEQFEGMEGRMAERADDLRDVRDRLLRLLTGGERVNLADLPEGSVVLAERLTPSDTAQLDPETVAGFATVTGGRTSHAAIFARSLALPAVVGLGEDLNDVADGTEVVVDGDAGELLVEPDDAEREAATAAEGADVVEESVETSDGRELEVAANVGRPEELEPAAARGADGVGLYRTEFLFLDRQSPPEEDEQYEAIRDALDTFPDGRVVVRTLDIGGDKQIPYLDLPEEENPFLGERGIRRSLDPDSELFRTQLRALLRAAADGAGALNVMFPLVATVEELEASIDAVDDAAADLEDRGVDYERPSLGVMVETPSAVFMADEFAKRVDFLSIGTNDLTQYVMAADRENERVGHLHDPTHPAVVRAIGQTVEQAHANDAWVGMCGEMAGNPDVTELLVGLGLDELSMSAVTIPDVKVAVGETEYSAARERADSARRVATRSEVHDTIQ</sequence>
<evidence type="ECO:0000256" key="6">
    <source>
        <dbReference type="ARBA" id="ARBA00012232"/>
    </source>
</evidence>
<evidence type="ECO:0000259" key="19">
    <source>
        <dbReference type="Pfam" id="PF05524"/>
    </source>
</evidence>
<evidence type="ECO:0000313" key="21">
    <source>
        <dbReference type="Proteomes" id="UP001268864"/>
    </source>
</evidence>
<keyword evidence="10" id="KW-0762">Sugar transport</keyword>
<evidence type="ECO:0000256" key="11">
    <source>
        <dbReference type="ARBA" id="ARBA00022679"/>
    </source>
</evidence>
<dbReference type="Gene3D" id="3.20.20.60">
    <property type="entry name" value="Phosphoenolpyruvate-binding domains"/>
    <property type="match status" value="1"/>
</dbReference>
<evidence type="ECO:0000256" key="1">
    <source>
        <dbReference type="ARBA" id="ARBA00000683"/>
    </source>
</evidence>
<accession>A0ABU2FV39</accession>
<comment type="catalytic activity">
    <reaction evidence="1">
        <text>L-histidyl-[protein] + phosphoenolpyruvate = N(pros)-phospho-L-histidyl-[protein] + pyruvate</text>
        <dbReference type="Rhea" id="RHEA:23880"/>
        <dbReference type="Rhea" id="RHEA-COMP:9745"/>
        <dbReference type="Rhea" id="RHEA-COMP:9746"/>
        <dbReference type="ChEBI" id="CHEBI:15361"/>
        <dbReference type="ChEBI" id="CHEBI:29979"/>
        <dbReference type="ChEBI" id="CHEBI:58702"/>
        <dbReference type="ChEBI" id="CHEBI:64837"/>
        <dbReference type="EC" id="2.7.3.9"/>
    </reaction>
</comment>
<evidence type="ECO:0000256" key="14">
    <source>
        <dbReference type="ARBA" id="ARBA00022777"/>
    </source>
</evidence>
<gene>
    <name evidence="20" type="primary">ptsP</name>
    <name evidence="20" type="ORF">NDI86_21290</name>
</gene>
<reference evidence="20 21" key="1">
    <citation type="submission" date="2022-06" db="EMBL/GenBank/DDBJ databases">
        <title>Halomicroarcula sp. a new haloarchaeum isolate from saline soil.</title>
        <authorList>
            <person name="Strakova D."/>
            <person name="Galisteo C."/>
            <person name="Sanchez-Porro C."/>
            <person name="Ventosa A."/>
        </authorList>
    </citation>
    <scope>NUCLEOTIDE SEQUENCE [LARGE SCALE GENOMIC DNA]</scope>
    <source>
        <strain evidence="20 21">S3CR25-11</strain>
    </source>
</reference>
<dbReference type="Gene3D" id="1.10.274.10">
    <property type="entry name" value="PtsI, HPr-binding domain"/>
    <property type="match status" value="1"/>
</dbReference>
<dbReference type="PANTHER" id="PTHR46244">
    <property type="entry name" value="PHOSPHOENOLPYRUVATE-PROTEIN PHOSPHOTRANSFERASE"/>
    <property type="match status" value="1"/>
</dbReference>
<keyword evidence="11 20" id="KW-0808">Transferase</keyword>
<keyword evidence="8" id="KW-0813">Transport</keyword>
<evidence type="ECO:0000256" key="3">
    <source>
        <dbReference type="ARBA" id="ARBA00002728"/>
    </source>
</evidence>
<feature type="domain" description="PEP-utilising enzyme mobile" evidence="17">
    <location>
        <begin position="152"/>
        <end position="225"/>
    </location>
</feature>
<dbReference type="InterPro" id="IPR036618">
    <property type="entry name" value="PtsI_HPr-bd_sf"/>
</dbReference>
<dbReference type="InterPro" id="IPR008731">
    <property type="entry name" value="PTS_EIN"/>
</dbReference>
<evidence type="ECO:0000256" key="5">
    <source>
        <dbReference type="ARBA" id="ARBA00007837"/>
    </source>
</evidence>
<dbReference type="SUPFAM" id="SSF51621">
    <property type="entry name" value="Phosphoenolpyruvate/pyruvate domain"/>
    <property type="match status" value="1"/>
</dbReference>
<proteinExistence type="inferred from homology"/>
<protein>
    <recommendedName>
        <fullName evidence="7">Phosphoenolpyruvate-protein phosphotransferase</fullName>
        <ecNumber evidence="6">2.7.3.9</ecNumber>
    </recommendedName>
    <alternativeName>
        <fullName evidence="16">Phosphotransferase system, enzyme I</fullName>
    </alternativeName>
</protein>
<comment type="similarity">
    <text evidence="5">Belongs to the PEP-utilizing enzyme family.</text>
</comment>
<dbReference type="Pfam" id="PF02896">
    <property type="entry name" value="PEP-utilizers_C"/>
    <property type="match status" value="1"/>
</dbReference>
<evidence type="ECO:0000313" key="20">
    <source>
        <dbReference type="EMBL" id="MDS0284638.1"/>
    </source>
</evidence>
<dbReference type="PRINTS" id="PR01736">
    <property type="entry name" value="PHPHTRNFRASE"/>
</dbReference>
<comment type="function">
    <text evidence="3">General (non sugar-specific) component of the phosphoenolpyruvate-dependent sugar phosphotransferase system (sugar PTS). This major carbohydrate active-transport system catalyzes the phosphorylation of incoming sugar substrates concomitantly with their translocation across the cell membrane. Enzyme I transfers the phosphoryl group from phosphoenolpyruvate (PEP) to the phosphoryl carrier protein (HPr).</text>
</comment>
<keyword evidence="13" id="KW-0479">Metal-binding</keyword>
<keyword evidence="15" id="KW-0460">Magnesium</keyword>
<dbReference type="PIRSF" id="PIRSF000732">
    <property type="entry name" value="PTS_enzyme_I"/>
    <property type="match status" value="1"/>
</dbReference>
<comment type="cofactor">
    <cofactor evidence="2">
        <name>Mg(2+)</name>
        <dbReference type="ChEBI" id="CHEBI:18420"/>
    </cofactor>
</comment>